<reference evidence="4 5" key="1">
    <citation type="submission" date="2016-11" db="EMBL/GenBank/DDBJ databases">
        <title>Trade-off between light-utilization and light-protection in marine flavobacteria.</title>
        <authorList>
            <person name="Kumagai Y."/>
        </authorList>
    </citation>
    <scope>NUCLEOTIDE SEQUENCE [LARGE SCALE GENOMIC DNA]</scope>
    <source>
        <strain evidence="4 5">NBRC 107125</strain>
    </source>
</reference>
<dbReference type="Gene3D" id="2.40.128.590">
    <property type="entry name" value="CpcT/CpeT domain"/>
    <property type="match status" value="1"/>
</dbReference>
<gene>
    <name evidence="4" type="ORF">BST96_04055</name>
</gene>
<evidence type="ECO:0000256" key="2">
    <source>
        <dbReference type="ARBA" id="ARBA00023239"/>
    </source>
</evidence>
<dbReference type="PANTHER" id="PTHR35137:SF1">
    <property type="entry name" value="CHROMOPHORE LYASE CRL, CHLOROPLASTIC"/>
    <property type="match status" value="1"/>
</dbReference>
<feature type="chain" id="PRO_5012417422" description="Lipoprotein" evidence="3">
    <location>
        <begin position="24"/>
        <end position="326"/>
    </location>
</feature>
<protein>
    <recommendedName>
        <fullName evidence="6">Lipoprotein</fullName>
    </recommendedName>
</protein>
<accession>A0A1X9NH98</accession>
<dbReference type="Proteomes" id="UP000193450">
    <property type="component" value="Chromosome"/>
</dbReference>
<dbReference type="Pfam" id="PF06206">
    <property type="entry name" value="CpeT"/>
    <property type="match status" value="1"/>
</dbReference>
<dbReference type="GO" id="GO:0016829">
    <property type="term" value="F:lyase activity"/>
    <property type="evidence" value="ECO:0007669"/>
    <property type="project" value="UniProtKB-KW"/>
</dbReference>
<proteinExistence type="inferred from homology"/>
<keyword evidence="2" id="KW-0456">Lyase</keyword>
<dbReference type="PANTHER" id="PTHR35137">
    <property type="entry name" value="CHROMOPHORE LYASE CRL, CHLOROPLASTIC"/>
    <property type="match status" value="1"/>
</dbReference>
<evidence type="ECO:0000313" key="5">
    <source>
        <dbReference type="Proteomes" id="UP000193450"/>
    </source>
</evidence>
<dbReference type="PROSITE" id="PS51257">
    <property type="entry name" value="PROKAR_LIPOPROTEIN"/>
    <property type="match status" value="1"/>
</dbReference>
<dbReference type="InterPro" id="IPR038672">
    <property type="entry name" value="CpcT/CpeT_sf"/>
</dbReference>
<dbReference type="InterPro" id="IPR010404">
    <property type="entry name" value="CpcT/CpeT"/>
</dbReference>
<dbReference type="OrthoDB" id="6378475at2"/>
<evidence type="ECO:0008006" key="6">
    <source>
        <dbReference type="Google" id="ProtNLM"/>
    </source>
</evidence>
<sequence>MLNPRFIALCGLLTLAACATLPAADNSLEQDFQRFVQWFEGEYDNHEQVWQQRQDKAEVLKEHIHHIFKAVDTPAIGPHTFFVKQTIPTDSNRVYRQRLYQLSKDEQRQAIALKIYRFKDEAAYQNADSNSEILKALTLDELVSIPGCDVYWTFADNAYTGQMDKASCYYFSKNLDKTIYVTDSLKLTKDTIWINDSAVDENGEAVYGDKDGVAHRNRKVSYYTGWGGFEKQRIDPTAKKDEWVFMQGIRIHNEGQRLPLLDKDGSESGVEIQLAKLTYQNTKVPILVLKFFKTGEEQSFAYSWAESNSARVGINMRWIQAGLTRE</sequence>
<keyword evidence="5" id="KW-1185">Reference proteome</keyword>
<evidence type="ECO:0000256" key="3">
    <source>
        <dbReference type="SAM" id="SignalP"/>
    </source>
</evidence>
<dbReference type="EMBL" id="CP019343">
    <property type="protein sequence ID" value="ARN73353.1"/>
    <property type="molecule type" value="Genomic_DNA"/>
</dbReference>
<keyword evidence="3" id="KW-0732">Signal</keyword>
<name>A0A1X9NH98_9GAMM</name>
<dbReference type="AlphaFoldDB" id="A0A1X9NH98"/>
<evidence type="ECO:0000313" key="4">
    <source>
        <dbReference type="EMBL" id="ARN73353.1"/>
    </source>
</evidence>
<dbReference type="RefSeq" id="WP_085757463.1">
    <property type="nucleotide sequence ID" value="NZ_CP019343.1"/>
</dbReference>
<dbReference type="CDD" id="cd16338">
    <property type="entry name" value="CpcT"/>
    <property type="match status" value="1"/>
</dbReference>
<dbReference type="STRING" id="716816.BST96_04055"/>
<evidence type="ECO:0000256" key="1">
    <source>
        <dbReference type="ARBA" id="ARBA00008206"/>
    </source>
</evidence>
<organism evidence="4 5">
    <name type="scientific">Oceanicoccus sagamiensis</name>
    <dbReference type="NCBI Taxonomy" id="716816"/>
    <lineage>
        <taxon>Bacteria</taxon>
        <taxon>Pseudomonadati</taxon>
        <taxon>Pseudomonadota</taxon>
        <taxon>Gammaproteobacteria</taxon>
        <taxon>Cellvibrionales</taxon>
        <taxon>Spongiibacteraceae</taxon>
        <taxon>Oceanicoccus</taxon>
    </lineage>
</organism>
<dbReference type="KEGG" id="osg:BST96_04055"/>
<feature type="signal peptide" evidence="3">
    <location>
        <begin position="1"/>
        <end position="23"/>
    </location>
</feature>
<comment type="similarity">
    <text evidence="1">Belongs to the CpcT/CpeT biliprotein lyase family.</text>
</comment>